<feature type="compositionally biased region" description="Low complexity" evidence="10">
    <location>
        <begin position="11"/>
        <end position="30"/>
    </location>
</feature>
<keyword evidence="9" id="KW-0131">Cell cycle</keyword>
<evidence type="ECO:0000256" key="3">
    <source>
        <dbReference type="ARBA" id="ARBA00011097"/>
    </source>
</evidence>
<protein>
    <recommendedName>
        <fullName evidence="4">PEST proteolytic signal-containing nuclear protein</fullName>
    </recommendedName>
</protein>
<evidence type="ECO:0000256" key="2">
    <source>
        <dbReference type="ARBA" id="ARBA00004123"/>
    </source>
</evidence>
<sequence length="154" mass="16800">MLMQATYRDMSPSSSSSSSSTDPTHSTSSPLEKKGGKLSISLKRKPGETPSASSVSIKDPSKKPKQSSLASLDAKARKPPPVLRPSPAAVFRDSSSSDEEEMPAEARMRMRNIRRETATSSGPNSFGKTKEGFIDFKKLYERQLQEDMDKVSGE</sequence>
<dbReference type="GO" id="GO:0005634">
    <property type="term" value="C:nucleus"/>
    <property type="evidence" value="ECO:0007669"/>
    <property type="project" value="UniProtKB-SubCell"/>
</dbReference>
<name>C1C131_CALCM</name>
<dbReference type="PANTHER" id="PTHR16523">
    <property type="entry name" value="PEST PROTEOLYTIC SIGNAL-CONTAINING NUCLEAR PROTEIN"/>
    <property type="match status" value="1"/>
</dbReference>
<dbReference type="Pfam" id="PF15473">
    <property type="entry name" value="PCNP"/>
    <property type="match status" value="1"/>
</dbReference>
<feature type="compositionally biased region" description="Polar residues" evidence="10">
    <location>
        <begin position="118"/>
        <end position="127"/>
    </location>
</feature>
<dbReference type="PANTHER" id="PTHR16523:SF6">
    <property type="entry name" value="PEST PROTEOLYTIC SIGNAL-CONTAINING NUCLEAR PROTEIN"/>
    <property type="match status" value="1"/>
</dbReference>
<dbReference type="GO" id="GO:0016567">
    <property type="term" value="P:protein ubiquitination"/>
    <property type="evidence" value="ECO:0007669"/>
    <property type="project" value="InterPro"/>
</dbReference>
<evidence type="ECO:0000256" key="10">
    <source>
        <dbReference type="SAM" id="MobiDB-lite"/>
    </source>
</evidence>
<proteinExistence type="evidence at transcript level"/>
<keyword evidence="8" id="KW-0539">Nucleus</keyword>
<evidence type="ECO:0000256" key="8">
    <source>
        <dbReference type="ARBA" id="ARBA00023242"/>
    </source>
</evidence>
<evidence type="ECO:0000313" key="11">
    <source>
        <dbReference type="EMBL" id="ACO14984.1"/>
    </source>
</evidence>
<dbReference type="GO" id="GO:0043161">
    <property type="term" value="P:proteasome-mediated ubiquitin-dependent protein catabolic process"/>
    <property type="evidence" value="ECO:0007669"/>
    <property type="project" value="TreeGrafter"/>
</dbReference>
<evidence type="ECO:0000256" key="7">
    <source>
        <dbReference type="ARBA" id="ARBA00022990"/>
    </source>
</evidence>
<evidence type="ECO:0000256" key="6">
    <source>
        <dbReference type="ARBA" id="ARBA00022843"/>
    </source>
</evidence>
<keyword evidence="6" id="KW-0832">Ubl conjugation</keyword>
<dbReference type="InterPro" id="IPR029169">
    <property type="entry name" value="PCNP"/>
</dbReference>
<accession>C1C131</accession>
<evidence type="ECO:0000256" key="9">
    <source>
        <dbReference type="ARBA" id="ARBA00023306"/>
    </source>
</evidence>
<gene>
    <name evidence="11" type="primary">PCNP</name>
</gene>
<feature type="region of interest" description="Disordered" evidence="10">
    <location>
        <begin position="1"/>
        <end position="130"/>
    </location>
</feature>
<feature type="compositionally biased region" description="Basic and acidic residues" evidence="10">
    <location>
        <begin position="104"/>
        <end position="117"/>
    </location>
</feature>
<comment type="subcellular location">
    <subcellularLocation>
        <location evidence="2">Nucleus</location>
    </subcellularLocation>
</comment>
<dbReference type="EMBL" id="BT080560">
    <property type="protein sequence ID" value="ACO14984.1"/>
    <property type="molecule type" value="mRNA"/>
</dbReference>
<keyword evidence="5" id="KW-0597">Phosphoprotein</keyword>
<comment type="function">
    <text evidence="1">May be involved in cell cycle regulation.</text>
</comment>
<keyword evidence="7" id="KW-0007">Acetylation</keyword>
<organism evidence="11">
    <name type="scientific">Caligus clemensi</name>
    <name type="common">Sea louse</name>
    <dbReference type="NCBI Taxonomy" id="344056"/>
    <lineage>
        <taxon>Eukaryota</taxon>
        <taxon>Metazoa</taxon>
        <taxon>Ecdysozoa</taxon>
        <taxon>Arthropoda</taxon>
        <taxon>Crustacea</taxon>
        <taxon>Multicrustacea</taxon>
        <taxon>Hexanauplia</taxon>
        <taxon>Copepoda</taxon>
        <taxon>Siphonostomatoida</taxon>
        <taxon>Caligidae</taxon>
        <taxon>Caligus</taxon>
    </lineage>
</organism>
<evidence type="ECO:0000256" key="5">
    <source>
        <dbReference type="ARBA" id="ARBA00022553"/>
    </source>
</evidence>
<evidence type="ECO:0000256" key="4">
    <source>
        <dbReference type="ARBA" id="ARBA00022059"/>
    </source>
</evidence>
<evidence type="ECO:0000256" key="1">
    <source>
        <dbReference type="ARBA" id="ARBA00002646"/>
    </source>
</evidence>
<reference evidence="11" key="1">
    <citation type="submission" date="2009-03" db="EMBL/GenBank/DDBJ databases">
        <title>Caligus clemensi ESTs and full-length cDNAs.</title>
        <authorList>
            <person name="Yasuike M."/>
            <person name="von Schalburg K."/>
            <person name="Cooper G."/>
            <person name="Leong J."/>
            <person name="Jones S.R.M."/>
            <person name="Koop B.F."/>
        </authorList>
    </citation>
    <scope>NUCLEOTIDE SEQUENCE</scope>
    <source>
        <tissue evidence="11">Whole</tissue>
    </source>
</reference>
<comment type="subunit">
    <text evidence="3">Interacts with UHRF2/NIRF.</text>
</comment>
<dbReference type="AlphaFoldDB" id="C1C131"/>